<dbReference type="GO" id="GO:1904680">
    <property type="term" value="F:peptide transmembrane transporter activity"/>
    <property type="evidence" value="ECO:0007669"/>
    <property type="project" value="InterPro"/>
</dbReference>
<evidence type="ECO:0000256" key="3">
    <source>
        <dbReference type="ARBA" id="ARBA00022475"/>
    </source>
</evidence>
<protein>
    <submittedName>
        <fullName evidence="10">Proton-dependent oligopeptide transporter, POT family</fullName>
    </submittedName>
</protein>
<feature type="transmembrane region" description="Helical" evidence="9">
    <location>
        <begin position="103"/>
        <end position="121"/>
    </location>
</feature>
<dbReference type="RefSeq" id="WP_076666101.1">
    <property type="nucleotide sequence ID" value="NZ_FTPP01000001.1"/>
</dbReference>
<keyword evidence="2 8" id="KW-0813">Transport</keyword>
<dbReference type="PROSITE" id="PS01022">
    <property type="entry name" value="PTR2_1"/>
    <property type="match status" value="1"/>
</dbReference>
<dbReference type="Proteomes" id="UP000187181">
    <property type="component" value="Unassembled WGS sequence"/>
</dbReference>
<keyword evidence="4 8" id="KW-0812">Transmembrane</keyword>
<feature type="transmembrane region" description="Helical" evidence="9">
    <location>
        <begin position="311"/>
        <end position="328"/>
    </location>
</feature>
<evidence type="ECO:0000256" key="5">
    <source>
        <dbReference type="ARBA" id="ARBA00022856"/>
    </source>
</evidence>
<feature type="transmembrane region" description="Helical" evidence="9">
    <location>
        <begin position="47"/>
        <end position="68"/>
    </location>
</feature>
<dbReference type="PANTHER" id="PTHR23517">
    <property type="entry name" value="RESISTANCE PROTEIN MDTM, PUTATIVE-RELATED-RELATED"/>
    <property type="match status" value="1"/>
</dbReference>
<dbReference type="STRING" id="1317125.SAMN05444128_0717"/>
<feature type="transmembrane region" description="Helical" evidence="9">
    <location>
        <begin position="450"/>
        <end position="472"/>
    </location>
</feature>
<feature type="transmembrane region" description="Helical" evidence="9">
    <location>
        <begin position="281"/>
        <end position="299"/>
    </location>
</feature>
<reference evidence="11" key="1">
    <citation type="submission" date="2017-01" db="EMBL/GenBank/DDBJ databases">
        <authorList>
            <person name="Varghese N."/>
            <person name="Submissions S."/>
        </authorList>
    </citation>
    <scope>NUCLEOTIDE SEQUENCE [LARGE SCALE GENOMIC DNA]</scope>
    <source>
        <strain evidence="11">LP100</strain>
    </source>
</reference>
<feature type="transmembrane region" description="Helical" evidence="9">
    <location>
        <begin position="492"/>
        <end position="516"/>
    </location>
</feature>
<keyword evidence="5" id="KW-0571">Peptide transport</keyword>
<dbReference type="InterPro" id="IPR000109">
    <property type="entry name" value="POT_fam"/>
</dbReference>
<dbReference type="InterPro" id="IPR018456">
    <property type="entry name" value="PTR2_symporter_CS"/>
</dbReference>
<dbReference type="Pfam" id="PF00854">
    <property type="entry name" value="PTR2"/>
    <property type="match status" value="1"/>
</dbReference>
<name>A0A1R3WLX2_9BACT</name>
<sequence>MSYQDHTLTDQVSEQNAPIGADPTGPEMFGHPKGLFYLFFAELWERFSFYGMRALLVLYMVNNLFQAFANRDEIAIGIYAAYGALVYATPVIGGMIADRLLGYRKAIMLGAVLMALGHFALAIEHPVFFYGSLALLIVGNGFFKPNISTLVGTLYKEGDSRRDAGFTIFYMGINIGAMVAPLICGWLGMTYGWHYGFGAAGVGMVLGLIMFWQGGRSGVFGNNGLPPNPAVIKERVGGITKEAWITILSFLSLPVFGLLLFNGTLDLPGFGETVFDGSIMHIVMNYILLPVIALVLIYNLVKVDSIERQRLFVVILLTFFVTVFWSFFEQAGSSLTLFAERNVNLTFMNAAQTNSINPFFIILFALPFSAMWVFLSKKRMNPYTPVKFALGIAQLGLGFLIFAWSANYADAEGRVSIWFLILGYMFITTGELFVSPVGLSKVTELSPKKIVAFIMGIWFLSSSFAHYIAGLIAKLTAVSGSEGEAATGMASLLVYTGVFEQIAYVAFGFAVLALLLTPIMRKWMNGIH</sequence>
<dbReference type="InterPro" id="IPR036259">
    <property type="entry name" value="MFS_trans_sf"/>
</dbReference>
<dbReference type="InterPro" id="IPR005279">
    <property type="entry name" value="Dipep/tripep_permease"/>
</dbReference>
<feature type="transmembrane region" description="Helical" evidence="9">
    <location>
        <begin position="415"/>
        <end position="438"/>
    </location>
</feature>
<comment type="subcellular location">
    <subcellularLocation>
        <location evidence="1">Cell membrane</location>
        <topology evidence="1">Multi-pass membrane protein</topology>
    </subcellularLocation>
    <subcellularLocation>
        <location evidence="8">Membrane</location>
        <topology evidence="8">Multi-pass membrane protein</topology>
    </subcellularLocation>
</comment>
<feature type="transmembrane region" description="Helical" evidence="9">
    <location>
        <begin position="243"/>
        <end position="261"/>
    </location>
</feature>
<organism evidence="10 11">
    <name type="scientific">Pontibacter indicus</name>
    <dbReference type="NCBI Taxonomy" id="1317125"/>
    <lineage>
        <taxon>Bacteria</taxon>
        <taxon>Pseudomonadati</taxon>
        <taxon>Bacteroidota</taxon>
        <taxon>Cytophagia</taxon>
        <taxon>Cytophagales</taxon>
        <taxon>Hymenobacteraceae</taxon>
        <taxon>Pontibacter</taxon>
    </lineage>
</organism>
<dbReference type="InterPro" id="IPR050171">
    <property type="entry name" value="MFS_Transporters"/>
</dbReference>
<dbReference type="GO" id="GO:0006857">
    <property type="term" value="P:oligopeptide transport"/>
    <property type="evidence" value="ECO:0007669"/>
    <property type="project" value="InterPro"/>
</dbReference>
<dbReference type="OrthoDB" id="9772725at2"/>
<accession>A0A1R3WLX2</accession>
<feature type="transmembrane region" description="Helical" evidence="9">
    <location>
        <begin position="164"/>
        <end position="189"/>
    </location>
</feature>
<keyword evidence="5" id="KW-0653">Protein transport</keyword>
<evidence type="ECO:0000256" key="9">
    <source>
        <dbReference type="SAM" id="Phobius"/>
    </source>
</evidence>
<evidence type="ECO:0000313" key="11">
    <source>
        <dbReference type="Proteomes" id="UP000187181"/>
    </source>
</evidence>
<dbReference type="CDD" id="cd17346">
    <property type="entry name" value="MFS_DtpA_like"/>
    <property type="match status" value="1"/>
</dbReference>
<dbReference type="NCBIfam" id="TIGR00924">
    <property type="entry name" value="yjdL_sub1_fam"/>
    <property type="match status" value="1"/>
</dbReference>
<dbReference type="PROSITE" id="PS01023">
    <property type="entry name" value="PTR2_2"/>
    <property type="match status" value="1"/>
</dbReference>
<dbReference type="AlphaFoldDB" id="A0A1R3WLX2"/>
<keyword evidence="6 9" id="KW-1133">Transmembrane helix</keyword>
<dbReference type="GO" id="GO:0005886">
    <property type="term" value="C:plasma membrane"/>
    <property type="evidence" value="ECO:0007669"/>
    <property type="project" value="UniProtKB-SubCell"/>
</dbReference>
<proteinExistence type="inferred from homology"/>
<keyword evidence="3" id="KW-1003">Cell membrane</keyword>
<evidence type="ECO:0000256" key="6">
    <source>
        <dbReference type="ARBA" id="ARBA00022989"/>
    </source>
</evidence>
<dbReference type="EMBL" id="FTPP01000001">
    <property type="protein sequence ID" value="SIT79191.1"/>
    <property type="molecule type" value="Genomic_DNA"/>
</dbReference>
<dbReference type="SUPFAM" id="SSF103473">
    <property type="entry name" value="MFS general substrate transporter"/>
    <property type="match status" value="1"/>
</dbReference>
<feature type="transmembrane region" description="Helical" evidence="9">
    <location>
        <begin position="388"/>
        <end position="409"/>
    </location>
</feature>
<evidence type="ECO:0000256" key="8">
    <source>
        <dbReference type="RuleBase" id="RU003755"/>
    </source>
</evidence>
<feature type="transmembrane region" description="Helical" evidence="9">
    <location>
        <begin position="74"/>
        <end position="96"/>
    </location>
</feature>
<dbReference type="PANTHER" id="PTHR23517:SF15">
    <property type="entry name" value="PROTON-DEPENDENT OLIGOPEPTIDE FAMILY TRANSPORT PROTEIN"/>
    <property type="match status" value="1"/>
</dbReference>
<feature type="transmembrane region" description="Helical" evidence="9">
    <location>
        <begin position="356"/>
        <end position="376"/>
    </location>
</feature>
<comment type="similarity">
    <text evidence="8">Belongs to the major facilitator superfamily. Proton-dependent oligopeptide transporter (POT/PTR) (TC 2.A.17) family.</text>
</comment>
<evidence type="ECO:0000256" key="1">
    <source>
        <dbReference type="ARBA" id="ARBA00004651"/>
    </source>
</evidence>
<evidence type="ECO:0000256" key="7">
    <source>
        <dbReference type="ARBA" id="ARBA00023136"/>
    </source>
</evidence>
<keyword evidence="11" id="KW-1185">Reference proteome</keyword>
<gene>
    <name evidence="10" type="ORF">SAMN05444128_0717</name>
</gene>
<keyword evidence="7 9" id="KW-0472">Membrane</keyword>
<evidence type="ECO:0000256" key="4">
    <source>
        <dbReference type="ARBA" id="ARBA00022692"/>
    </source>
</evidence>
<dbReference type="Gene3D" id="1.20.1250.20">
    <property type="entry name" value="MFS general substrate transporter like domains"/>
    <property type="match status" value="1"/>
</dbReference>
<evidence type="ECO:0000313" key="10">
    <source>
        <dbReference type="EMBL" id="SIT79191.1"/>
    </source>
</evidence>
<evidence type="ECO:0000256" key="2">
    <source>
        <dbReference type="ARBA" id="ARBA00022448"/>
    </source>
</evidence>
<feature type="transmembrane region" description="Helical" evidence="9">
    <location>
        <begin position="195"/>
        <end position="212"/>
    </location>
</feature>